<reference evidence="1 2" key="1">
    <citation type="submission" date="2019-03" db="EMBL/GenBank/DDBJ databases">
        <title>Genomic Encyclopedia of Type Strains, Phase IV (KMG-IV): sequencing the most valuable type-strain genomes for metagenomic binning, comparative biology and taxonomic classification.</title>
        <authorList>
            <person name="Goeker M."/>
        </authorList>
    </citation>
    <scope>NUCLEOTIDE SEQUENCE [LARGE SCALE GENOMIC DNA]</scope>
    <source>
        <strain evidence="1 2">DSM 21100</strain>
    </source>
</reference>
<organism evidence="1 2">
    <name type="scientific">Anseongella ginsenosidimutans</name>
    <dbReference type="NCBI Taxonomy" id="496056"/>
    <lineage>
        <taxon>Bacteria</taxon>
        <taxon>Pseudomonadati</taxon>
        <taxon>Bacteroidota</taxon>
        <taxon>Sphingobacteriia</taxon>
        <taxon>Sphingobacteriales</taxon>
        <taxon>Sphingobacteriaceae</taxon>
        <taxon>Anseongella</taxon>
    </lineage>
</organism>
<comment type="caution">
    <text evidence="1">The sequence shown here is derived from an EMBL/GenBank/DDBJ whole genome shotgun (WGS) entry which is preliminary data.</text>
</comment>
<sequence length="211" mass="23226">MHKRSRILLAAILAPALFFSSCEKDDPVPEPPLEEYDGVTVTFTEVEIHGDHHHDIENPETAEIKFRYENGAVVIDGSDHLHLTAGKTFLQTISILDDGKTINDDFDPALHQFFFTGAPDNVLDYAYIDKDSGEKGVGFEGYLTVLAATEVGFDFKLALVHFHSAGSKPEIAWNDAGYAGKIADVGHHDFEGSFELHPVQGGHDDDDHGEH</sequence>
<dbReference type="PROSITE" id="PS51257">
    <property type="entry name" value="PROKAR_LIPOPROTEIN"/>
    <property type="match status" value="1"/>
</dbReference>
<evidence type="ECO:0000313" key="1">
    <source>
        <dbReference type="EMBL" id="TCS85345.1"/>
    </source>
</evidence>
<accession>A0A4R3KM83</accession>
<keyword evidence="2" id="KW-1185">Reference proteome</keyword>
<dbReference type="AlphaFoldDB" id="A0A4R3KM83"/>
<gene>
    <name evidence="1" type="ORF">EDD80_11383</name>
</gene>
<name>A0A4R3KM83_9SPHI</name>
<proteinExistence type="predicted"/>
<dbReference type="EMBL" id="SMAD01000013">
    <property type="protein sequence ID" value="TCS85345.1"/>
    <property type="molecule type" value="Genomic_DNA"/>
</dbReference>
<protein>
    <submittedName>
        <fullName evidence="1">Uncharacterized protein</fullName>
    </submittedName>
</protein>
<dbReference type="Proteomes" id="UP000295807">
    <property type="component" value="Unassembled WGS sequence"/>
</dbReference>
<evidence type="ECO:0000313" key="2">
    <source>
        <dbReference type="Proteomes" id="UP000295807"/>
    </source>
</evidence>